<dbReference type="HOGENOM" id="CLU_200596_1_1_11"/>
<name>U5W5I8_9ACTN</name>
<keyword evidence="4" id="KW-1185">Reference proteome</keyword>
<keyword evidence="2" id="KW-1133">Transmembrane helix</keyword>
<dbReference type="RefSeq" id="WP_023560744.1">
    <property type="nucleotide sequence ID" value="NC_022657.1"/>
</dbReference>
<evidence type="ECO:0000256" key="2">
    <source>
        <dbReference type="SAM" id="Phobius"/>
    </source>
</evidence>
<protein>
    <submittedName>
        <fullName evidence="3">Uncharacterized protein</fullName>
    </submittedName>
</protein>
<evidence type="ECO:0000313" key="3">
    <source>
        <dbReference type="EMBL" id="AGZ44409.1"/>
    </source>
</evidence>
<reference evidence="3 4" key="1">
    <citation type="journal article" date="2014" name="J. Biotechnol.">
        <title>Complete genome sequence of the actinobacterium Actinoplanes friuliensis HAG 010964, producer of the lipopeptide antibiotic friulimycin.</title>
        <authorList>
            <person name="Ruckert C."/>
            <person name="Szczepanowski R."/>
            <person name="Albersmeier A."/>
            <person name="Goesmann A."/>
            <person name="Fischer N."/>
            <person name="Steinkamper A."/>
            <person name="Puhler A."/>
            <person name="Biener R."/>
            <person name="Schwartz D."/>
            <person name="Kalinowski J."/>
        </authorList>
    </citation>
    <scope>NUCLEOTIDE SEQUENCE [LARGE SCALE GENOMIC DNA]</scope>
    <source>
        <strain evidence="3 4">DSM 7358</strain>
    </source>
</reference>
<feature type="transmembrane region" description="Helical" evidence="2">
    <location>
        <begin position="28"/>
        <end position="47"/>
    </location>
</feature>
<feature type="compositionally biased region" description="Gly residues" evidence="1">
    <location>
        <begin position="52"/>
        <end position="61"/>
    </location>
</feature>
<organism evidence="3 4">
    <name type="scientific">Actinoplanes friuliensis DSM 7358</name>
    <dbReference type="NCBI Taxonomy" id="1246995"/>
    <lineage>
        <taxon>Bacteria</taxon>
        <taxon>Bacillati</taxon>
        <taxon>Actinomycetota</taxon>
        <taxon>Actinomycetes</taxon>
        <taxon>Micromonosporales</taxon>
        <taxon>Micromonosporaceae</taxon>
        <taxon>Actinoplanes</taxon>
    </lineage>
</organism>
<dbReference type="PATRIC" id="fig|1246995.3.peg.6224"/>
<keyword evidence="2" id="KW-0472">Membrane</keyword>
<dbReference type="eggNOG" id="ENOG502ZM1D">
    <property type="taxonomic scope" value="Bacteria"/>
</dbReference>
<dbReference type="AlphaFoldDB" id="U5W5I8"/>
<proteinExistence type="predicted"/>
<gene>
    <name evidence="3" type="ORF">AFR_30745</name>
</gene>
<keyword evidence="2" id="KW-0812">Transmembrane</keyword>
<dbReference type="EMBL" id="CP006272">
    <property type="protein sequence ID" value="AGZ44409.1"/>
    <property type="molecule type" value="Genomic_DNA"/>
</dbReference>
<evidence type="ECO:0000256" key="1">
    <source>
        <dbReference type="SAM" id="MobiDB-lite"/>
    </source>
</evidence>
<dbReference type="KEGG" id="afs:AFR_30745"/>
<accession>U5W5I8</accession>
<dbReference type="STRING" id="1246995.AFR_30745"/>
<evidence type="ECO:0000313" key="4">
    <source>
        <dbReference type="Proteomes" id="UP000017746"/>
    </source>
</evidence>
<feature type="region of interest" description="Disordered" evidence="1">
    <location>
        <begin position="52"/>
        <end position="74"/>
    </location>
</feature>
<sequence length="74" mass="7648">MLAIAAAIVFGLWLLLDLFDTNLGAPDLFNFSTMASLGLLLLSLYLAGVGSGPRGGSGSGSSGRRFYGRRPGRG</sequence>
<dbReference type="Proteomes" id="UP000017746">
    <property type="component" value="Chromosome"/>
</dbReference>